<protein>
    <submittedName>
        <fullName evidence="2">Uncharacterized protein</fullName>
    </submittedName>
</protein>
<dbReference type="Proteomes" id="UP000784294">
    <property type="component" value="Unassembled WGS sequence"/>
</dbReference>
<feature type="compositionally biased region" description="Basic and acidic residues" evidence="1">
    <location>
        <begin position="111"/>
        <end position="121"/>
    </location>
</feature>
<feature type="region of interest" description="Disordered" evidence="1">
    <location>
        <begin position="28"/>
        <end position="53"/>
    </location>
</feature>
<reference evidence="2" key="1">
    <citation type="submission" date="2018-11" db="EMBL/GenBank/DDBJ databases">
        <authorList>
            <consortium name="Pathogen Informatics"/>
        </authorList>
    </citation>
    <scope>NUCLEOTIDE SEQUENCE</scope>
</reference>
<proteinExistence type="predicted"/>
<feature type="compositionally biased region" description="Acidic residues" evidence="1">
    <location>
        <begin position="33"/>
        <end position="53"/>
    </location>
</feature>
<accession>A0A3S5CBI0</accession>
<feature type="compositionally biased region" description="Basic and acidic residues" evidence="1">
    <location>
        <begin position="161"/>
        <end position="179"/>
    </location>
</feature>
<feature type="compositionally biased region" description="Polar residues" evidence="1">
    <location>
        <begin position="123"/>
        <end position="135"/>
    </location>
</feature>
<feature type="compositionally biased region" description="Acidic residues" evidence="1">
    <location>
        <begin position="180"/>
        <end position="202"/>
    </location>
</feature>
<keyword evidence="3" id="KW-1185">Reference proteome</keyword>
<name>A0A3S5CBI0_9PLAT</name>
<sequence length="239" mass="27308">MFALFPRHRISEGGRDEEILKMDKLNLAKSGVADEEEKEEEDEEKEEEETFDEMDYKYEDNSAIQYEKVSKVEASGHEKGANKFDLEIKPTANRPLKHISFSLPTQDVDEPPGKQDIEKKVRSQQNFAPVSSQPELQVFKADESHFYGSSDYAASPGDASDSEKKEEMTLVEGPLKEKGETEDDDDDDDDGEDYLSEATEYSEEMGHDIGWIYEKDRASVSHNFISFRHDFTALTTFLH</sequence>
<evidence type="ECO:0000256" key="1">
    <source>
        <dbReference type="SAM" id="MobiDB-lite"/>
    </source>
</evidence>
<dbReference type="AlphaFoldDB" id="A0A3S5CBI0"/>
<organism evidence="2 3">
    <name type="scientific">Protopolystoma xenopodis</name>
    <dbReference type="NCBI Taxonomy" id="117903"/>
    <lineage>
        <taxon>Eukaryota</taxon>
        <taxon>Metazoa</taxon>
        <taxon>Spiralia</taxon>
        <taxon>Lophotrochozoa</taxon>
        <taxon>Platyhelminthes</taxon>
        <taxon>Monogenea</taxon>
        <taxon>Polyopisthocotylea</taxon>
        <taxon>Polystomatidea</taxon>
        <taxon>Polystomatidae</taxon>
        <taxon>Protopolystoma</taxon>
    </lineage>
</organism>
<evidence type="ECO:0000313" key="2">
    <source>
        <dbReference type="EMBL" id="VEL07579.1"/>
    </source>
</evidence>
<feature type="region of interest" description="Disordered" evidence="1">
    <location>
        <begin position="94"/>
        <end position="202"/>
    </location>
</feature>
<evidence type="ECO:0000313" key="3">
    <source>
        <dbReference type="Proteomes" id="UP000784294"/>
    </source>
</evidence>
<gene>
    <name evidence="2" type="ORF">PXEA_LOCUS1019</name>
</gene>
<dbReference type="EMBL" id="CAAALY010002019">
    <property type="protein sequence ID" value="VEL07579.1"/>
    <property type="molecule type" value="Genomic_DNA"/>
</dbReference>
<comment type="caution">
    <text evidence="2">The sequence shown here is derived from an EMBL/GenBank/DDBJ whole genome shotgun (WGS) entry which is preliminary data.</text>
</comment>